<dbReference type="EC" id="2.7.4.9" evidence="2 11"/>
<evidence type="ECO:0000256" key="3">
    <source>
        <dbReference type="ARBA" id="ARBA00017144"/>
    </source>
</evidence>
<dbReference type="CDD" id="cd01672">
    <property type="entry name" value="TMPK"/>
    <property type="match status" value="1"/>
</dbReference>
<organism evidence="13 14">
    <name type="scientific">Shimazuella alba</name>
    <dbReference type="NCBI Taxonomy" id="2690964"/>
    <lineage>
        <taxon>Bacteria</taxon>
        <taxon>Bacillati</taxon>
        <taxon>Bacillota</taxon>
        <taxon>Bacilli</taxon>
        <taxon>Bacillales</taxon>
        <taxon>Thermoactinomycetaceae</taxon>
        <taxon>Shimazuella</taxon>
    </lineage>
</organism>
<dbReference type="SUPFAM" id="SSF52540">
    <property type="entry name" value="P-loop containing nucleoside triphosphate hydrolases"/>
    <property type="match status" value="1"/>
</dbReference>
<comment type="caution">
    <text evidence="13">The sequence shown here is derived from an EMBL/GenBank/DDBJ whole genome shotgun (WGS) entry which is preliminary data.</text>
</comment>
<dbReference type="InterPro" id="IPR018094">
    <property type="entry name" value="Thymidylate_kinase"/>
</dbReference>
<comment type="catalytic activity">
    <reaction evidence="9 11">
        <text>dTMP + ATP = dTDP + ADP</text>
        <dbReference type="Rhea" id="RHEA:13517"/>
        <dbReference type="ChEBI" id="CHEBI:30616"/>
        <dbReference type="ChEBI" id="CHEBI:58369"/>
        <dbReference type="ChEBI" id="CHEBI:63528"/>
        <dbReference type="ChEBI" id="CHEBI:456216"/>
        <dbReference type="EC" id="2.7.4.9"/>
    </reaction>
</comment>
<name>A0A6I4VRY3_9BACL</name>
<reference evidence="13 14" key="1">
    <citation type="submission" date="2019-12" db="EMBL/GenBank/DDBJ databases">
        <title>Whole-genome analyses of novel actinobacteria.</title>
        <authorList>
            <person name="Sahin N."/>
            <person name="Saygin H."/>
        </authorList>
    </citation>
    <scope>NUCLEOTIDE SEQUENCE [LARGE SCALE GENOMIC DNA]</scope>
    <source>
        <strain evidence="13 14">KC615</strain>
    </source>
</reference>
<evidence type="ECO:0000256" key="1">
    <source>
        <dbReference type="ARBA" id="ARBA00009776"/>
    </source>
</evidence>
<dbReference type="InterPro" id="IPR039430">
    <property type="entry name" value="Thymidylate_kin-like_dom"/>
</dbReference>
<dbReference type="GO" id="GO:0006227">
    <property type="term" value="P:dUDP biosynthetic process"/>
    <property type="evidence" value="ECO:0007669"/>
    <property type="project" value="TreeGrafter"/>
</dbReference>
<dbReference type="HAMAP" id="MF_00165">
    <property type="entry name" value="Thymidylate_kinase"/>
    <property type="match status" value="1"/>
</dbReference>
<keyword evidence="5 11" id="KW-0545">Nucleotide biosynthesis</keyword>
<dbReference type="PANTHER" id="PTHR10344">
    <property type="entry name" value="THYMIDYLATE KINASE"/>
    <property type="match status" value="1"/>
</dbReference>
<comment type="similarity">
    <text evidence="1 11">Belongs to the thymidylate kinase family.</text>
</comment>
<dbReference type="InterPro" id="IPR027417">
    <property type="entry name" value="P-loop_NTPase"/>
</dbReference>
<keyword evidence="14" id="KW-1185">Reference proteome</keyword>
<evidence type="ECO:0000256" key="7">
    <source>
        <dbReference type="ARBA" id="ARBA00022777"/>
    </source>
</evidence>
<gene>
    <name evidence="11 13" type="primary">tmk</name>
    <name evidence="13" type="ORF">GSM42_12350</name>
</gene>
<keyword evidence="7 11" id="KW-0418">Kinase</keyword>
<comment type="function">
    <text evidence="10 11">Phosphorylation of dTMP to form dTDP in both de novo and salvage pathways of dTTP synthesis.</text>
</comment>
<feature type="domain" description="Thymidylate kinase-like" evidence="12">
    <location>
        <begin position="8"/>
        <end position="198"/>
    </location>
</feature>
<keyword evidence="6 11" id="KW-0547">Nucleotide-binding</keyword>
<evidence type="ECO:0000313" key="13">
    <source>
        <dbReference type="EMBL" id="MXQ54489.1"/>
    </source>
</evidence>
<evidence type="ECO:0000256" key="8">
    <source>
        <dbReference type="ARBA" id="ARBA00022840"/>
    </source>
</evidence>
<dbReference type="GO" id="GO:0006235">
    <property type="term" value="P:dTTP biosynthetic process"/>
    <property type="evidence" value="ECO:0007669"/>
    <property type="project" value="UniProtKB-UniRule"/>
</dbReference>
<evidence type="ECO:0000256" key="9">
    <source>
        <dbReference type="ARBA" id="ARBA00048743"/>
    </source>
</evidence>
<evidence type="ECO:0000256" key="11">
    <source>
        <dbReference type="HAMAP-Rule" id="MF_00165"/>
    </source>
</evidence>
<evidence type="ECO:0000256" key="5">
    <source>
        <dbReference type="ARBA" id="ARBA00022727"/>
    </source>
</evidence>
<dbReference type="EMBL" id="WUUL01000008">
    <property type="protein sequence ID" value="MXQ54489.1"/>
    <property type="molecule type" value="Genomic_DNA"/>
</dbReference>
<dbReference type="Proteomes" id="UP000430692">
    <property type="component" value="Unassembled WGS sequence"/>
</dbReference>
<evidence type="ECO:0000256" key="2">
    <source>
        <dbReference type="ARBA" id="ARBA00012980"/>
    </source>
</evidence>
<dbReference type="PROSITE" id="PS01331">
    <property type="entry name" value="THYMIDYLATE_KINASE"/>
    <property type="match status" value="1"/>
</dbReference>
<accession>A0A6I4VRY3</accession>
<evidence type="ECO:0000259" key="12">
    <source>
        <dbReference type="Pfam" id="PF02223"/>
    </source>
</evidence>
<sequence>MKGIFLTFEGIEGVGKSTQIAKLYDYLSVDYPVIQVREPGGTKIGMEIRKILLDPSIQEPFSMFAELFLYAASRAQLMEQVILPALEEGKIILCDRFIDSTIAYQAYGAGVPLQDVLQINRQAIGNHLPNRTYLLDLPISISQERLAARSKGKDRMEQKSEDFHSRVRNGYLALAEDNKERIKLIDATRSKKSIFKEILQDIKSYI</sequence>
<evidence type="ECO:0000256" key="6">
    <source>
        <dbReference type="ARBA" id="ARBA00022741"/>
    </source>
</evidence>
<protein>
    <recommendedName>
        <fullName evidence="3 11">Thymidylate kinase</fullName>
        <ecNumber evidence="2 11">2.7.4.9</ecNumber>
    </recommendedName>
    <alternativeName>
        <fullName evidence="11">dTMP kinase</fullName>
    </alternativeName>
</protein>
<dbReference type="GO" id="GO:0005829">
    <property type="term" value="C:cytosol"/>
    <property type="evidence" value="ECO:0007669"/>
    <property type="project" value="TreeGrafter"/>
</dbReference>
<dbReference type="AlphaFoldDB" id="A0A6I4VRY3"/>
<keyword evidence="4 11" id="KW-0808">Transferase</keyword>
<feature type="binding site" evidence="11">
    <location>
        <begin position="10"/>
        <end position="17"/>
    </location>
    <ligand>
        <name>ATP</name>
        <dbReference type="ChEBI" id="CHEBI:30616"/>
    </ligand>
</feature>
<dbReference type="InterPro" id="IPR018095">
    <property type="entry name" value="Thymidylate_kin_CS"/>
</dbReference>
<evidence type="ECO:0000313" key="14">
    <source>
        <dbReference type="Proteomes" id="UP000430692"/>
    </source>
</evidence>
<proteinExistence type="inferred from homology"/>
<dbReference type="Pfam" id="PF02223">
    <property type="entry name" value="Thymidylate_kin"/>
    <property type="match status" value="1"/>
</dbReference>
<evidence type="ECO:0000256" key="10">
    <source>
        <dbReference type="ARBA" id="ARBA00057735"/>
    </source>
</evidence>
<evidence type="ECO:0000256" key="4">
    <source>
        <dbReference type="ARBA" id="ARBA00022679"/>
    </source>
</evidence>
<dbReference type="FunFam" id="3.40.50.300:FF:000225">
    <property type="entry name" value="Thymidylate kinase"/>
    <property type="match status" value="1"/>
</dbReference>
<dbReference type="GO" id="GO:0004798">
    <property type="term" value="F:dTMP kinase activity"/>
    <property type="evidence" value="ECO:0007669"/>
    <property type="project" value="UniProtKB-UniRule"/>
</dbReference>
<dbReference type="RefSeq" id="WP_160801852.1">
    <property type="nucleotide sequence ID" value="NZ_WUUL01000008.1"/>
</dbReference>
<dbReference type="GO" id="GO:0006233">
    <property type="term" value="P:dTDP biosynthetic process"/>
    <property type="evidence" value="ECO:0007669"/>
    <property type="project" value="InterPro"/>
</dbReference>
<dbReference type="Gene3D" id="3.40.50.300">
    <property type="entry name" value="P-loop containing nucleotide triphosphate hydrolases"/>
    <property type="match status" value="1"/>
</dbReference>
<dbReference type="GO" id="GO:0005524">
    <property type="term" value="F:ATP binding"/>
    <property type="evidence" value="ECO:0007669"/>
    <property type="project" value="UniProtKB-UniRule"/>
</dbReference>
<dbReference type="NCBIfam" id="TIGR00041">
    <property type="entry name" value="DTMP_kinase"/>
    <property type="match status" value="1"/>
</dbReference>
<dbReference type="PANTHER" id="PTHR10344:SF4">
    <property type="entry name" value="UMP-CMP KINASE 2, MITOCHONDRIAL"/>
    <property type="match status" value="1"/>
</dbReference>
<keyword evidence="8 11" id="KW-0067">ATP-binding</keyword>